<dbReference type="EMBL" id="FNJU01000008">
    <property type="protein sequence ID" value="SDP83847.1"/>
    <property type="molecule type" value="Genomic_DNA"/>
</dbReference>
<evidence type="ECO:0000259" key="4">
    <source>
        <dbReference type="SMART" id="SM01217"/>
    </source>
</evidence>
<dbReference type="Gene3D" id="3.40.50.1700">
    <property type="entry name" value="Glycoside hydrolase family 3 C-terminal domain"/>
    <property type="match status" value="1"/>
</dbReference>
<evidence type="ECO:0000256" key="2">
    <source>
        <dbReference type="ARBA" id="ARBA00022801"/>
    </source>
</evidence>
<dbReference type="SUPFAM" id="SSF52279">
    <property type="entry name" value="Beta-D-glucan exohydrolase, C-terminal domain"/>
    <property type="match status" value="1"/>
</dbReference>
<dbReference type="PANTHER" id="PTHR42715:SF10">
    <property type="entry name" value="BETA-GLUCOSIDASE"/>
    <property type="match status" value="1"/>
</dbReference>
<dbReference type="InterPro" id="IPR026891">
    <property type="entry name" value="Fn3-like"/>
</dbReference>
<dbReference type="SMART" id="SM01217">
    <property type="entry name" value="Fn3_like"/>
    <property type="match status" value="1"/>
</dbReference>
<feature type="transmembrane region" description="Helical" evidence="3">
    <location>
        <begin position="920"/>
        <end position="941"/>
    </location>
</feature>
<dbReference type="InterPro" id="IPR036962">
    <property type="entry name" value="Glyco_hydro_3_N_sf"/>
</dbReference>
<gene>
    <name evidence="5" type="ORF">SAMN05216565_108118</name>
</gene>
<dbReference type="Pfam" id="PF00933">
    <property type="entry name" value="Glyco_hydro_3"/>
    <property type="match status" value="1"/>
</dbReference>
<dbReference type="Proteomes" id="UP000199159">
    <property type="component" value="Unassembled WGS sequence"/>
</dbReference>
<evidence type="ECO:0000313" key="5">
    <source>
        <dbReference type="EMBL" id="SDP83847.1"/>
    </source>
</evidence>
<name>A0A1H0VZE1_9BACI</name>
<dbReference type="OrthoDB" id="9805821at2"/>
<dbReference type="InterPro" id="IPR013783">
    <property type="entry name" value="Ig-like_fold"/>
</dbReference>
<dbReference type="GO" id="GO:0004553">
    <property type="term" value="F:hydrolase activity, hydrolyzing O-glycosyl compounds"/>
    <property type="evidence" value="ECO:0007669"/>
    <property type="project" value="InterPro"/>
</dbReference>
<comment type="similarity">
    <text evidence="1">Belongs to the glycosyl hydrolase 3 family.</text>
</comment>
<protein>
    <submittedName>
        <fullName evidence="5">Beta-glucosidase</fullName>
    </submittedName>
</protein>
<sequence length="961" mass="104250">MARKKMSKKKFRIVWSSVLSVLLVLAIGVNVALGYYAEVITAYFTEIDMTSSEAIDAREGSTAVVEKITDEGVILLQNEENALPLAAGSKVNVFGWSFTAPIYGGTGSGGTDATTSITPKAGFESAGIEINEELYNAYTATDLTRPVLGIEGQDWTVPEPKPEEFYTEDLLTQAKEFSDTAVIFIARAGGEGADLPKSLFGPDTYDIDGLPHSPTGQKFGFEDDQDPNKHYLELTNRELGMLEAVTANFSNIIVVVNSANTFELDWVNQYEQIKGVVNIAGPGQTGFGSLGKVLSGELNPSGKTVDIYAKDVLDAPAATNFGNFDYVVENADGTYSTASDAKGVPLKYVDLTEGIYVGYRYYETAAEEGAINYDEKVLYPFGHGLSYTSFDQQVVADSLTWNDTDITVDVEVTNTGSVAGKEVVQLYFTPPYTGQLEKSSINLAAFGKTDVLEPGESEVVTLTFKVEEMASYDDQKLYTADGGYVLEAGEYKLMLMKNSHEKIADVGTQTLSEVVYDSGRSTDQQVAVNQFDEEVTGEGSIDTYLSRADGFANLNEIDQNETFTVTNEDGTTKEVVGTLVDSAFVDMVNSKRYDVPADTHDEAPTTGADNGLELPDFTGVAFDDESWEPLLDQLTVADLVKIVSNGGYKTAEIASVGKPATADYDGPAGISNFISANPVYGIPFPAAVMLASTWNLDLALEMGEAIGVEAKAYGITGWYAPAMNIHRTAFAGRNFEYYSEDPFLSGKMAAAKVEGYQSQGGFVYAKHFALNDQEQNRTLGVLTWGNEQSIREIYLKPFEISVKEGGAKGMMSSFNSIGDVWAGADESLLTEVLRNEWGFKGVVNTDFYILDAYPYMNAELAVRAGNDILLTGVAPYGVPEFNTDSNDTLWAMRDAAKNVLYNVANSSAIDDGLSTDKPQWVVNTIIIDSIVGLGILLGFFFTFRNSRKREDVEEVANISGK</sequence>
<dbReference type="InterPro" id="IPR017853">
    <property type="entry name" value="GH"/>
</dbReference>
<reference evidence="6" key="1">
    <citation type="submission" date="2016-10" db="EMBL/GenBank/DDBJ databases">
        <authorList>
            <person name="Varghese N."/>
            <person name="Submissions S."/>
        </authorList>
    </citation>
    <scope>NUCLEOTIDE SEQUENCE [LARGE SCALE GENOMIC DNA]</scope>
    <source>
        <strain evidence="6">IBRC-M10078</strain>
    </source>
</reference>
<dbReference type="Pfam" id="PF01915">
    <property type="entry name" value="Glyco_hydro_3_C"/>
    <property type="match status" value="1"/>
</dbReference>
<dbReference type="STRING" id="930152.SAMN05216565_108118"/>
<keyword evidence="3" id="KW-1133">Transmembrane helix</keyword>
<dbReference type="RefSeq" id="WP_090856331.1">
    <property type="nucleotide sequence ID" value="NZ_FNJU01000008.1"/>
</dbReference>
<dbReference type="Pfam" id="PF14310">
    <property type="entry name" value="Fn3-like"/>
    <property type="match status" value="1"/>
</dbReference>
<dbReference type="GO" id="GO:0005975">
    <property type="term" value="P:carbohydrate metabolic process"/>
    <property type="evidence" value="ECO:0007669"/>
    <property type="project" value="InterPro"/>
</dbReference>
<feature type="domain" description="Fibronectin type III-like" evidence="4">
    <location>
        <begin position="422"/>
        <end position="499"/>
    </location>
</feature>
<dbReference type="PANTHER" id="PTHR42715">
    <property type="entry name" value="BETA-GLUCOSIDASE"/>
    <property type="match status" value="1"/>
</dbReference>
<dbReference type="Gene3D" id="3.20.20.300">
    <property type="entry name" value="Glycoside hydrolase, family 3, N-terminal domain"/>
    <property type="match status" value="1"/>
</dbReference>
<proteinExistence type="inferred from homology"/>
<dbReference type="PRINTS" id="PR00133">
    <property type="entry name" value="GLHYDRLASE3"/>
</dbReference>
<dbReference type="InterPro" id="IPR001764">
    <property type="entry name" value="Glyco_hydro_3_N"/>
</dbReference>
<dbReference type="InterPro" id="IPR036881">
    <property type="entry name" value="Glyco_hydro_3_C_sf"/>
</dbReference>
<organism evidence="5 6">
    <name type="scientific">Litchfieldia salsa</name>
    <dbReference type="NCBI Taxonomy" id="930152"/>
    <lineage>
        <taxon>Bacteria</taxon>
        <taxon>Bacillati</taxon>
        <taxon>Bacillota</taxon>
        <taxon>Bacilli</taxon>
        <taxon>Bacillales</taxon>
        <taxon>Bacillaceae</taxon>
        <taxon>Litchfieldia</taxon>
    </lineage>
</organism>
<evidence type="ECO:0000313" key="6">
    <source>
        <dbReference type="Proteomes" id="UP000199159"/>
    </source>
</evidence>
<dbReference type="InterPro" id="IPR002772">
    <property type="entry name" value="Glyco_hydro_3_C"/>
</dbReference>
<dbReference type="InterPro" id="IPR050288">
    <property type="entry name" value="Cellulose_deg_GH3"/>
</dbReference>
<keyword evidence="3" id="KW-0812">Transmembrane</keyword>
<keyword evidence="3" id="KW-0472">Membrane</keyword>
<dbReference type="Gene3D" id="2.60.40.10">
    <property type="entry name" value="Immunoglobulins"/>
    <property type="match status" value="1"/>
</dbReference>
<dbReference type="SUPFAM" id="SSF51445">
    <property type="entry name" value="(Trans)glycosidases"/>
    <property type="match status" value="1"/>
</dbReference>
<evidence type="ECO:0000256" key="3">
    <source>
        <dbReference type="SAM" id="Phobius"/>
    </source>
</evidence>
<dbReference type="AlphaFoldDB" id="A0A1H0VZE1"/>
<keyword evidence="6" id="KW-1185">Reference proteome</keyword>
<keyword evidence="2" id="KW-0378">Hydrolase</keyword>
<accession>A0A1H0VZE1</accession>
<evidence type="ECO:0000256" key="1">
    <source>
        <dbReference type="ARBA" id="ARBA00005336"/>
    </source>
</evidence>